<name>A0A1I8FEW4_9PLAT</name>
<accession>A0A1I8FEW4</accession>
<dbReference type="Proteomes" id="UP000095280">
    <property type="component" value="Unplaced"/>
</dbReference>
<keyword evidence="1" id="KW-1185">Reference proteome</keyword>
<dbReference type="AlphaFoldDB" id="A0A1I8FEW4"/>
<evidence type="ECO:0000313" key="1">
    <source>
        <dbReference type="Proteomes" id="UP000095280"/>
    </source>
</evidence>
<sequence>GPHRACHGLSAADLASHFGSHRWPERPKRLDDLVDMPAAGLLARDNSFQTRLEAVRCSVGSPARAAPRLEQWGRSAPAARVPRIFALWRAIFGRDLLRRRGLSGRTPAVSAVRWLLAEQFLAAPLVPSQRTCQASGGALVSASMAAASSCARVGGRGRGPAAQVLLSAVSVRGMTHQRPGVVPHMFLHLLHLRALRRRRQMGRRRQPAQRSHRASLSEQLASVDSVRIIQLRSLFTLLAACSTDYRFLLSHRVVPLAAVAADVGASRPPFQECNRRGAGGELLGSEVLQGSYLFPALAYFDTHLNSSLLTDEERREALQSMQLFPEPNRIGLQFQPRLYYLDANAQLWLTYVSLIDDQDLCQMLTDIVANLLPVLADHTEAFLPVLEYLVFEKRAVTKDSIACLHFLDSINCTSERFKLVQAEIEKATPSDLEGRLRNALNSVGHENKDLRQLALAKLQRILQSSADLLYEQAATGAACCPPCPPCSAGLWRWRRRSATPGCPRPCPGRLSGHRWRR</sequence>
<protein>
    <submittedName>
        <fullName evidence="2">FAT domain-containing protein</fullName>
    </submittedName>
</protein>
<reference evidence="2" key="1">
    <citation type="submission" date="2016-11" db="UniProtKB">
        <authorList>
            <consortium name="WormBaseParasite"/>
        </authorList>
    </citation>
    <scope>IDENTIFICATION</scope>
</reference>
<organism evidence="1 2">
    <name type="scientific">Macrostomum lignano</name>
    <dbReference type="NCBI Taxonomy" id="282301"/>
    <lineage>
        <taxon>Eukaryota</taxon>
        <taxon>Metazoa</taxon>
        <taxon>Spiralia</taxon>
        <taxon>Lophotrochozoa</taxon>
        <taxon>Platyhelminthes</taxon>
        <taxon>Rhabditophora</taxon>
        <taxon>Macrostomorpha</taxon>
        <taxon>Macrostomida</taxon>
        <taxon>Macrostomidae</taxon>
        <taxon>Macrostomum</taxon>
    </lineage>
</organism>
<dbReference type="WBParaSite" id="maker-unitig_31925-snap-gene-0.2-mRNA-1">
    <property type="protein sequence ID" value="maker-unitig_31925-snap-gene-0.2-mRNA-1"/>
    <property type="gene ID" value="maker-unitig_31925-snap-gene-0.2"/>
</dbReference>
<proteinExistence type="predicted"/>
<evidence type="ECO:0000313" key="2">
    <source>
        <dbReference type="WBParaSite" id="maker-unitig_31925-snap-gene-0.2-mRNA-1"/>
    </source>
</evidence>